<evidence type="ECO:0000313" key="4">
    <source>
        <dbReference type="EMBL" id="GGD40307.1"/>
    </source>
</evidence>
<proteinExistence type="inferred from homology"/>
<accession>A0ABQ1QPY4</accession>
<comment type="cofactor">
    <cofactor evidence="1">
        <name>pyridoxal 5'-phosphate</name>
        <dbReference type="ChEBI" id="CHEBI:597326"/>
    </cofactor>
</comment>
<dbReference type="InterPro" id="IPR018319">
    <property type="entry name" value="SelA-like"/>
</dbReference>
<dbReference type="PANTHER" id="PTHR32328:SF0">
    <property type="entry name" value="L-SERYL-TRNA(SEC) SELENIUM TRANSFERASE"/>
    <property type="match status" value="1"/>
</dbReference>
<comment type="similarity">
    <text evidence="3">Belongs to the SelA family.</text>
</comment>
<evidence type="ECO:0008006" key="6">
    <source>
        <dbReference type="Google" id="ProtNLM"/>
    </source>
</evidence>
<evidence type="ECO:0000256" key="2">
    <source>
        <dbReference type="ARBA" id="ARBA00022898"/>
    </source>
</evidence>
<dbReference type="RefSeq" id="WP_188528294.1">
    <property type="nucleotide sequence ID" value="NZ_BMGI01000004.1"/>
</dbReference>
<evidence type="ECO:0000256" key="3">
    <source>
        <dbReference type="ARBA" id="ARBA00044507"/>
    </source>
</evidence>
<keyword evidence="2" id="KW-0663">Pyridoxal phosphate</keyword>
<dbReference type="Proteomes" id="UP000617355">
    <property type="component" value="Unassembled WGS sequence"/>
</dbReference>
<name>A0ABQ1QPY4_9RHOB</name>
<keyword evidence="5" id="KW-1185">Reference proteome</keyword>
<dbReference type="SUPFAM" id="SSF53383">
    <property type="entry name" value="PLP-dependent transferases"/>
    <property type="match status" value="1"/>
</dbReference>
<dbReference type="Pfam" id="PF03841">
    <property type="entry name" value="SelA"/>
    <property type="match status" value="1"/>
</dbReference>
<dbReference type="Gene3D" id="3.40.640.10">
    <property type="entry name" value="Type I PLP-dependent aspartate aminotransferase-like (Major domain)"/>
    <property type="match status" value="1"/>
</dbReference>
<organism evidence="4 5">
    <name type="scientific">Sinisalibacter lacisalsi</name>
    <dbReference type="NCBI Taxonomy" id="1526570"/>
    <lineage>
        <taxon>Bacteria</taxon>
        <taxon>Pseudomonadati</taxon>
        <taxon>Pseudomonadota</taxon>
        <taxon>Alphaproteobacteria</taxon>
        <taxon>Rhodobacterales</taxon>
        <taxon>Roseobacteraceae</taxon>
        <taxon>Sinisalibacter</taxon>
    </lineage>
</organism>
<gene>
    <name evidence="4" type="primary">selA</name>
    <name evidence="4" type="ORF">GCM10011358_25270</name>
</gene>
<sequence length="398" mass="41381">MKTNPWAWHDAQELRRIINVSGTMTSLGASVSAPSVRAATSEAMAHFVDMHDLQTEASRVIARLTGAEAGCITASASAGISLAVAGCMTGLAPGRVEALPRDPGPRNSVVVQAGHLCSYGAPVETAIRLTGADVRPVGTATLAADYQLEAALDETVAAAFYVVSHQVVHYGQIPLARFAEIAHAHGVPVIVDAASEYDLTGFLGQGADLVIYSGHKFLGGPTSGIIAGRRDLVRAAYLQNIGIGRGMKVGKEGIAGVMAAMESWMARDAAAIRARERAALDLWLDALQGLAGIRAEIVADPTGNPLDRLQVNVDERAAGASAARFAAGLARLDPAVIVRDIEVELGYFQLDPCNLLPGQAETVAQSLAAVLADGPALAQIDEADPRNGAVAGYLNWLA</sequence>
<reference evidence="5" key="1">
    <citation type="journal article" date="2019" name="Int. J. Syst. Evol. Microbiol.">
        <title>The Global Catalogue of Microorganisms (GCM) 10K type strain sequencing project: providing services to taxonomists for standard genome sequencing and annotation.</title>
        <authorList>
            <consortium name="The Broad Institute Genomics Platform"/>
            <consortium name="The Broad Institute Genome Sequencing Center for Infectious Disease"/>
            <person name="Wu L."/>
            <person name="Ma J."/>
        </authorList>
    </citation>
    <scope>NUCLEOTIDE SEQUENCE [LARGE SCALE GENOMIC DNA]</scope>
    <source>
        <strain evidence="5">CGMCC 1.12922</strain>
    </source>
</reference>
<dbReference type="EMBL" id="BMGI01000004">
    <property type="protein sequence ID" value="GGD40307.1"/>
    <property type="molecule type" value="Genomic_DNA"/>
</dbReference>
<dbReference type="PANTHER" id="PTHR32328">
    <property type="entry name" value="L-SERYL-TRNA(SEC) SELENIUM TRANSFERASE"/>
    <property type="match status" value="1"/>
</dbReference>
<protein>
    <recommendedName>
        <fullName evidence="6">Aminotransferase class V-fold PLP-dependent enzyme</fullName>
    </recommendedName>
</protein>
<evidence type="ECO:0000313" key="5">
    <source>
        <dbReference type="Proteomes" id="UP000617355"/>
    </source>
</evidence>
<evidence type="ECO:0000256" key="1">
    <source>
        <dbReference type="ARBA" id="ARBA00001933"/>
    </source>
</evidence>
<comment type="caution">
    <text evidence="4">The sequence shown here is derived from an EMBL/GenBank/DDBJ whole genome shotgun (WGS) entry which is preliminary data.</text>
</comment>
<dbReference type="InterPro" id="IPR015421">
    <property type="entry name" value="PyrdxlP-dep_Trfase_major"/>
</dbReference>
<dbReference type="InterPro" id="IPR015424">
    <property type="entry name" value="PyrdxlP-dep_Trfase"/>
</dbReference>